<dbReference type="HOGENOM" id="CLU_2654515_0_0_1"/>
<dbReference type="RefSeq" id="XP_013320060.1">
    <property type="nucleotide sequence ID" value="XM_013464606.1"/>
</dbReference>
<evidence type="ECO:0000313" key="1">
    <source>
        <dbReference type="EMBL" id="KIW59476.1"/>
    </source>
</evidence>
<reference evidence="1 2" key="1">
    <citation type="submission" date="2015-01" db="EMBL/GenBank/DDBJ databases">
        <title>The Genome Sequence of Exophiala xenobiotica CBS118157.</title>
        <authorList>
            <consortium name="The Broad Institute Genomics Platform"/>
            <person name="Cuomo C."/>
            <person name="de Hoog S."/>
            <person name="Gorbushina A."/>
            <person name="Stielow B."/>
            <person name="Teixiera M."/>
            <person name="Abouelleil A."/>
            <person name="Chapman S.B."/>
            <person name="Priest M."/>
            <person name="Young S.K."/>
            <person name="Wortman J."/>
            <person name="Nusbaum C."/>
            <person name="Birren B."/>
        </authorList>
    </citation>
    <scope>NUCLEOTIDE SEQUENCE [LARGE SCALE GENOMIC DNA]</scope>
    <source>
        <strain evidence="1 2">CBS 118157</strain>
    </source>
</reference>
<dbReference type="Proteomes" id="UP000054342">
    <property type="component" value="Unassembled WGS sequence"/>
</dbReference>
<evidence type="ECO:0000313" key="2">
    <source>
        <dbReference type="Proteomes" id="UP000054342"/>
    </source>
</evidence>
<sequence>MVELSRADARAVPNWKDVELKQEGKHRLGYNPATGYREISQEDFETVRASGKAYNTGTNSIRFRRKGGNRAALSKV</sequence>
<protein>
    <submittedName>
        <fullName evidence="1">Uncharacterized protein</fullName>
    </submittedName>
</protein>
<dbReference type="GeneID" id="25325831"/>
<keyword evidence="2" id="KW-1185">Reference proteome</keyword>
<accession>A0A0D2C3U9</accession>
<dbReference type="AlphaFoldDB" id="A0A0D2C3U9"/>
<name>A0A0D2C3U9_9EURO</name>
<dbReference type="EMBL" id="KN847318">
    <property type="protein sequence ID" value="KIW59476.1"/>
    <property type="molecule type" value="Genomic_DNA"/>
</dbReference>
<dbReference type="OrthoDB" id="3940576at2759"/>
<gene>
    <name evidence="1" type="ORF">PV05_03923</name>
</gene>
<organism evidence="1 2">
    <name type="scientific">Exophiala xenobiotica</name>
    <dbReference type="NCBI Taxonomy" id="348802"/>
    <lineage>
        <taxon>Eukaryota</taxon>
        <taxon>Fungi</taxon>
        <taxon>Dikarya</taxon>
        <taxon>Ascomycota</taxon>
        <taxon>Pezizomycotina</taxon>
        <taxon>Eurotiomycetes</taxon>
        <taxon>Chaetothyriomycetidae</taxon>
        <taxon>Chaetothyriales</taxon>
        <taxon>Herpotrichiellaceae</taxon>
        <taxon>Exophiala</taxon>
    </lineage>
</organism>
<proteinExistence type="predicted"/>